<keyword evidence="4 14" id="KW-0698">rRNA processing</keyword>
<comment type="function">
    <text evidence="15">An essential GTPase that binds both GDP and GTP, with rapid nucleotide exchange. Plays a role in 16S rRNA processing and 30S ribosomal subunit biogenesis and possibly also in cell cycle regulation and energy metabolism.</text>
</comment>
<sequence>MWSAMSLSSGSSRPMKRTKTEERRNAEMNNHDIYIDWELSGPNPYRPLLTRVITAALAAEGVQVPCGVDVLLTTDEGIREINREQRAIDAATDVLSFPMLELTPGVPPDGTGEDQRDPETGLCPLGDMVISVERAQAQAAEFGHSVQREMAYLAVHSVLHLLGYDHLDEGPQKAQMRAREEAILEGLGVTRDHWNEDLDAPLAGPGTEEVPVKRCGMITLCGRPNVGKSTLTNALVGEKVAIVSSKPQTTRNRICGVLTRGENQFVFLDTPGLHRAANRLGDYMVDVVRKSVADVDAVLLLVEPIPNVGGAERELIDRIKGMKVPAVLVINKIDTVEKAQLLAVMEAYSKVHDFTAIVPISAKRREGLEELLDLLATFLPEGPQLFPRDAVTDQPERQICGEIVREKLLYCLDKEIPHGTAVEVTKFSERDNGIIDLHVTIYCEKASHKGIIIGKQGAMLKKISTMAREDVERFMGTKVYLETWVKVKENWRDNLNLIRSFGFDNRE</sequence>
<evidence type="ECO:0000256" key="6">
    <source>
        <dbReference type="ARBA" id="ARBA00022723"/>
    </source>
</evidence>
<evidence type="ECO:0000256" key="8">
    <source>
        <dbReference type="ARBA" id="ARBA00022759"/>
    </source>
</evidence>
<dbReference type="HAMAP" id="MF_00009">
    <property type="entry name" value="Endoribonucl_YbeY"/>
    <property type="match status" value="1"/>
</dbReference>
<dbReference type="SUPFAM" id="SSF55486">
    <property type="entry name" value="Metalloproteases ('zincins'), catalytic domain"/>
    <property type="match status" value="1"/>
</dbReference>
<dbReference type="Gene3D" id="3.40.390.30">
    <property type="entry name" value="Metalloproteases ('zincins'), catalytic domain"/>
    <property type="match status" value="1"/>
</dbReference>
<evidence type="ECO:0000256" key="1">
    <source>
        <dbReference type="ARBA" id="ARBA00007921"/>
    </source>
</evidence>
<evidence type="ECO:0000256" key="5">
    <source>
        <dbReference type="ARBA" id="ARBA00022722"/>
    </source>
</evidence>
<evidence type="ECO:0000256" key="16">
    <source>
        <dbReference type="PROSITE-ProRule" id="PRU01050"/>
    </source>
</evidence>
<dbReference type="InterPro" id="IPR027417">
    <property type="entry name" value="P-loop_NTPase"/>
</dbReference>
<dbReference type="InterPro" id="IPR020549">
    <property type="entry name" value="YbeY_CS"/>
</dbReference>
<evidence type="ECO:0000256" key="14">
    <source>
        <dbReference type="HAMAP-Rule" id="MF_00009"/>
    </source>
</evidence>
<dbReference type="SUPFAM" id="SSF54814">
    <property type="entry name" value="Prokaryotic type KH domain (KH-domain type II)"/>
    <property type="match status" value="1"/>
</dbReference>
<dbReference type="GO" id="GO:0000028">
    <property type="term" value="P:ribosomal small subunit assembly"/>
    <property type="evidence" value="ECO:0007669"/>
    <property type="project" value="TreeGrafter"/>
</dbReference>
<accession>A0A3E2B162</accession>
<dbReference type="Pfam" id="PF01926">
    <property type="entry name" value="MMR_HSR1"/>
    <property type="match status" value="1"/>
</dbReference>
<evidence type="ECO:0000256" key="7">
    <source>
        <dbReference type="ARBA" id="ARBA00022741"/>
    </source>
</evidence>
<dbReference type="GO" id="GO:0005829">
    <property type="term" value="C:cytosol"/>
    <property type="evidence" value="ECO:0007669"/>
    <property type="project" value="TreeGrafter"/>
</dbReference>
<organism evidence="21 22">
    <name type="scientific">Evtepia gabavorous</name>
    <dbReference type="NCBI Taxonomy" id="2211183"/>
    <lineage>
        <taxon>Bacteria</taxon>
        <taxon>Bacillati</taxon>
        <taxon>Bacillota</taxon>
        <taxon>Clostridia</taxon>
        <taxon>Eubacteriales</taxon>
        <taxon>Evtepia</taxon>
    </lineage>
</organism>
<dbReference type="InterPro" id="IPR005225">
    <property type="entry name" value="Small_GTP-bd"/>
</dbReference>
<dbReference type="NCBIfam" id="TIGR00231">
    <property type="entry name" value="small_GTP"/>
    <property type="match status" value="1"/>
</dbReference>
<comment type="similarity">
    <text evidence="2 14">Belongs to the endoribonuclease YbeY family.</text>
</comment>
<feature type="region of interest" description="G3" evidence="16">
    <location>
        <begin position="269"/>
        <end position="272"/>
    </location>
</feature>
<evidence type="ECO:0000259" key="20">
    <source>
        <dbReference type="PROSITE" id="PS51713"/>
    </source>
</evidence>
<keyword evidence="22" id="KW-1185">Reference proteome</keyword>
<dbReference type="Pfam" id="PF02130">
    <property type="entry name" value="YbeY"/>
    <property type="match status" value="1"/>
</dbReference>
<evidence type="ECO:0000313" key="21">
    <source>
        <dbReference type="EMBL" id="RFT05735.1"/>
    </source>
</evidence>
<evidence type="ECO:0000256" key="12">
    <source>
        <dbReference type="ARBA" id="ARBA00023134"/>
    </source>
</evidence>
<feature type="region of interest" description="G1" evidence="16">
    <location>
        <begin position="222"/>
        <end position="229"/>
    </location>
</feature>
<feature type="domain" description="Era-type G" evidence="20">
    <location>
        <begin position="214"/>
        <end position="381"/>
    </location>
</feature>
<keyword evidence="7 15" id="KW-0547">Nucleotide-binding</keyword>
<comment type="caution">
    <text evidence="21">The sequence shown here is derived from an EMBL/GenBank/DDBJ whole genome shotgun (WGS) entry which is preliminary data.</text>
</comment>
<dbReference type="NCBIfam" id="TIGR00436">
    <property type="entry name" value="era"/>
    <property type="match status" value="1"/>
</dbReference>
<dbReference type="PANTHER" id="PTHR42698">
    <property type="entry name" value="GTPASE ERA"/>
    <property type="match status" value="1"/>
</dbReference>
<dbReference type="HAMAP" id="MF_00367">
    <property type="entry name" value="GTPase_Era"/>
    <property type="match status" value="1"/>
</dbReference>
<feature type="binding site" evidence="14">
    <location>
        <position position="156"/>
    </location>
    <ligand>
        <name>Zn(2+)</name>
        <dbReference type="ChEBI" id="CHEBI:29105"/>
        <note>catalytic</note>
    </ligand>
</feature>
<dbReference type="GO" id="GO:0043024">
    <property type="term" value="F:ribosomal small subunit binding"/>
    <property type="evidence" value="ECO:0007669"/>
    <property type="project" value="TreeGrafter"/>
</dbReference>
<evidence type="ECO:0000256" key="3">
    <source>
        <dbReference type="ARBA" id="ARBA00022517"/>
    </source>
</evidence>
<comment type="function">
    <text evidence="14">Single strand-specific metallo-endoribonuclease involved in late-stage 70S ribosome quality control and in maturation of the 3' terminus of the 16S rRNA.</text>
</comment>
<feature type="binding site" evidence="14">
    <location>
        <position position="166"/>
    </location>
    <ligand>
        <name>Zn(2+)</name>
        <dbReference type="ChEBI" id="CHEBI:29105"/>
        <note>catalytic</note>
    </ligand>
</feature>
<evidence type="ECO:0000256" key="13">
    <source>
        <dbReference type="ARBA" id="ARBA00023136"/>
    </source>
</evidence>
<dbReference type="Proteomes" id="UP000260649">
    <property type="component" value="Unassembled WGS sequence"/>
</dbReference>
<keyword evidence="5 14" id="KW-0540">Nuclease</keyword>
<reference evidence="21 22" key="1">
    <citation type="submission" date="2018-07" db="EMBL/GenBank/DDBJ databases">
        <title>GABA Modulating Bacteria of the Human Gut Microbiota.</title>
        <authorList>
            <person name="Strandwitz P."/>
            <person name="Kim K.H."/>
            <person name="Terekhova D."/>
            <person name="Liu J.K."/>
            <person name="Sharma A."/>
            <person name="Levering J."/>
            <person name="Mcdonald D."/>
            <person name="Dietrich D."/>
            <person name="Ramadhar T.R."/>
            <person name="Lekbua A."/>
            <person name="Mroue N."/>
            <person name="Liston C."/>
            <person name="Stewart E.J."/>
            <person name="Dubin M.J."/>
            <person name="Zengler K."/>
            <person name="Knight R."/>
            <person name="Gilbert J.A."/>
            <person name="Clardy J."/>
            <person name="Lewis K."/>
        </authorList>
    </citation>
    <scope>NUCLEOTIDE SEQUENCE [LARGE SCALE GENOMIC DNA]</scope>
    <source>
        <strain evidence="21 22">KLE1738</strain>
    </source>
</reference>
<keyword evidence="6 14" id="KW-0479">Metal-binding</keyword>
<dbReference type="Pfam" id="PF07650">
    <property type="entry name" value="KH_2"/>
    <property type="match status" value="1"/>
</dbReference>
<dbReference type="InterPro" id="IPR009019">
    <property type="entry name" value="KH_sf_prok-type"/>
</dbReference>
<feature type="binding site" evidence="15">
    <location>
        <begin position="331"/>
        <end position="334"/>
    </location>
    <ligand>
        <name>GTP</name>
        <dbReference type="ChEBI" id="CHEBI:37565"/>
    </ligand>
</feature>
<dbReference type="NCBIfam" id="NF000908">
    <property type="entry name" value="PRK00089.1"/>
    <property type="match status" value="1"/>
</dbReference>
<feature type="compositionally biased region" description="Low complexity" evidence="18">
    <location>
        <begin position="1"/>
        <end position="12"/>
    </location>
</feature>
<dbReference type="FunFam" id="3.30.300.20:FF:000003">
    <property type="entry name" value="GTPase Era"/>
    <property type="match status" value="1"/>
</dbReference>
<dbReference type="CDD" id="cd04163">
    <property type="entry name" value="Era"/>
    <property type="match status" value="1"/>
</dbReference>
<evidence type="ECO:0000256" key="10">
    <source>
        <dbReference type="ARBA" id="ARBA00022833"/>
    </source>
</evidence>
<dbReference type="InterPro" id="IPR030388">
    <property type="entry name" value="G_ERA_dom"/>
</dbReference>
<dbReference type="AlphaFoldDB" id="A0A3E2B162"/>
<dbReference type="GO" id="GO:0005886">
    <property type="term" value="C:plasma membrane"/>
    <property type="evidence" value="ECO:0007669"/>
    <property type="project" value="UniProtKB-SubCell"/>
</dbReference>
<evidence type="ECO:0000256" key="15">
    <source>
        <dbReference type="HAMAP-Rule" id="MF_00367"/>
    </source>
</evidence>
<evidence type="ECO:0000256" key="18">
    <source>
        <dbReference type="SAM" id="MobiDB-lite"/>
    </source>
</evidence>
<dbReference type="PANTHER" id="PTHR42698:SF1">
    <property type="entry name" value="GTPASE ERA, MITOCHONDRIAL"/>
    <property type="match status" value="1"/>
</dbReference>
<feature type="binding site" evidence="14">
    <location>
        <position position="160"/>
    </location>
    <ligand>
        <name>Zn(2+)</name>
        <dbReference type="ChEBI" id="CHEBI:29105"/>
        <note>catalytic</note>
    </ligand>
</feature>
<feature type="binding site" evidence="15">
    <location>
        <begin position="222"/>
        <end position="229"/>
    </location>
    <ligand>
        <name>GTP</name>
        <dbReference type="ChEBI" id="CHEBI:37565"/>
    </ligand>
</feature>
<dbReference type="InterPro" id="IPR006073">
    <property type="entry name" value="GTP-bd"/>
</dbReference>
<dbReference type="PROSITE" id="PS50823">
    <property type="entry name" value="KH_TYPE_2"/>
    <property type="match status" value="1"/>
</dbReference>
<dbReference type="InterPro" id="IPR002036">
    <property type="entry name" value="YbeY"/>
</dbReference>
<comment type="similarity">
    <text evidence="1 15 16 17">Belongs to the TRAFAC class TrmE-Era-EngA-EngB-Septin-like GTPase superfamily. Era GTPase family.</text>
</comment>
<dbReference type="GO" id="GO:0070181">
    <property type="term" value="F:small ribosomal subunit rRNA binding"/>
    <property type="evidence" value="ECO:0007669"/>
    <property type="project" value="UniProtKB-UniRule"/>
</dbReference>
<keyword evidence="15" id="KW-1003">Cell membrane</keyword>
<keyword evidence="9 14" id="KW-0378">Hydrolase</keyword>
<dbReference type="PROSITE" id="PS01306">
    <property type="entry name" value="UPF0054"/>
    <property type="match status" value="1"/>
</dbReference>
<evidence type="ECO:0000313" key="22">
    <source>
        <dbReference type="Proteomes" id="UP000260649"/>
    </source>
</evidence>
<evidence type="ECO:0000259" key="19">
    <source>
        <dbReference type="PROSITE" id="PS50823"/>
    </source>
</evidence>
<dbReference type="InterPro" id="IPR004044">
    <property type="entry name" value="KH_dom_type_2"/>
</dbReference>
<protein>
    <recommendedName>
        <fullName evidence="14 15">Multifunctional fusion protein</fullName>
    </recommendedName>
    <domain>
        <recommendedName>
            <fullName evidence="14">Endoribonuclease YbeY</fullName>
            <ecNumber evidence="14">3.1.-.-</ecNumber>
        </recommendedName>
    </domain>
    <domain>
        <recommendedName>
            <fullName evidence="15">GTPase Era</fullName>
        </recommendedName>
    </domain>
</protein>
<evidence type="ECO:0000256" key="17">
    <source>
        <dbReference type="RuleBase" id="RU003761"/>
    </source>
</evidence>
<feature type="domain" description="KH type-2" evidence="19">
    <location>
        <begin position="412"/>
        <end position="489"/>
    </location>
</feature>
<keyword evidence="11 15" id="KW-0694">RNA-binding</keyword>
<evidence type="ECO:0000256" key="9">
    <source>
        <dbReference type="ARBA" id="ARBA00022801"/>
    </source>
</evidence>
<dbReference type="InterPro" id="IPR015946">
    <property type="entry name" value="KH_dom-like_a/b"/>
</dbReference>
<proteinExistence type="inferred from homology"/>
<feature type="region of interest" description="G2" evidence="16">
    <location>
        <begin position="248"/>
        <end position="252"/>
    </location>
</feature>
<gene>
    <name evidence="15" type="primary">era</name>
    <name evidence="14" type="synonym">ybeY</name>
    <name evidence="21" type="ORF">DV520_11040</name>
</gene>
<evidence type="ECO:0000256" key="11">
    <source>
        <dbReference type="ARBA" id="ARBA00022884"/>
    </source>
</evidence>
<feature type="binding site" evidence="15">
    <location>
        <begin position="269"/>
        <end position="273"/>
    </location>
    <ligand>
        <name>GTP</name>
        <dbReference type="ChEBI" id="CHEBI:37565"/>
    </ligand>
</feature>
<dbReference type="InterPro" id="IPR023091">
    <property type="entry name" value="MetalPrtase_cat_dom_sf_prd"/>
</dbReference>
<dbReference type="EC" id="3.1.-.-" evidence="14"/>
<keyword evidence="3 14" id="KW-0690">Ribosome biogenesis</keyword>
<dbReference type="GO" id="GO:0004222">
    <property type="term" value="F:metalloendopeptidase activity"/>
    <property type="evidence" value="ECO:0007669"/>
    <property type="project" value="InterPro"/>
</dbReference>
<evidence type="ECO:0000256" key="2">
    <source>
        <dbReference type="ARBA" id="ARBA00010875"/>
    </source>
</evidence>
<dbReference type="Gene3D" id="3.40.50.300">
    <property type="entry name" value="P-loop containing nucleotide triphosphate hydrolases"/>
    <property type="match status" value="1"/>
</dbReference>
<dbReference type="EMBL" id="QQRQ01000031">
    <property type="protein sequence ID" value="RFT05735.1"/>
    <property type="molecule type" value="Genomic_DNA"/>
</dbReference>
<dbReference type="Gene3D" id="3.30.300.20">
    <property type="match status" value="1"/>
</dbReference>
<dbReference type="GO" id="GO:0006364">
    <property type="term" value="P:rRNA processing"/>
    <property type="evidence" value="ECO:0007669"/>
    <property type="project" value="UniProtKB-UniRule"/>
</dbReference>
<dbReference type="CDD" id="cd22534">
    <property type="entry name" value="KH-II_Era"/>
    <property type="match status" value="1"/>
</dbReference>
<feature type="region of interest" description="G4" evidence="16">
    <location>
        <begin position="331"/>
        <end position="334"/>
    </location>
</feature>
<feature type="region of interest" description="G5" evidence="16">
    <location>
        <begin position="360"/>
        <end position="362"/>
    </location>
</feature>
<dbReference type="NCBIfam" id="TIGR00043">
    <property type="entry name" value="rRNA maturation RNase YbeY"/>
    <property type="match status" value="1"/>
</dbReference>
<dbReference type="GO" id="GO:0008270">
    <property type="term" value="F:zinc ion binding"/>
    <property type="evidence" value="ECO:0007669"/>
    <property type="project" value="UniProtKB-UniRule"/>
</dbReference>
<keyword evidence="14" id="KW-0963">Cytoplasm</keyword>
<feature type="region of interest" description="Disordered" evidence="18">
    <location>
        <begin position="1"/>
        <end position="24"/>
    </location>
</feature>
<dbReference type="PROSITE" id="PS51713">
    <property type="entry name" value="G_ERA"/>
    <property type="match status" value="1"/>
</dbReference>
<dbReference type="OrthoDB" id="9805918at2"/>
<keyword evidence="13 15" id="KW-0472">Membrane</keyword>
<dbReference type="SUPFAM" id="SSF52540">
    <property type="entry name" value="P-loop containing nucleoside triphosphate hydrolases"/>
    <property type="match status" value="1"/>
</dbReference>
<keyword evidence="12 15" id="KW-0342">GTP-binding</keyword>
<dbReference type="GO" id="GO:0003924">
    <property type="term" value="F:GTPase activity"/>
    <property type="evidence" value="ECO:0007669"/>
    <property type="project" value="UniProtKB-UniRule"/>
</dbReference>
<comment type="subunit">
    <text evidence="15">Monomer.</text>
</comment>
<dbReference type="InterPro" id="IPR005662">
    <property type="entry name" value="GTPase_Era-like"/>
</dbReference>
<keyword evidence="15" id="KW-0699">rRNA-binding</keyword>
<dbReference type="GO" id="GO:0004521">
    <property type="term" value="F:RNA endonuclease activity"/>
    <property type="evidence" value="ECO:0007669"/>
    <property type="project" value="UniProtKB-UniRule"/>
</dbReference>
<comment type="cofactor">
    <cofactor evidence="14">
        <name>Zn(2+)</name>
        <dbReference type="ChEBI" id="CHEBI:29105"/>
    </cofactor>
    <text evidence="14">Binds 1 zinc ion.</text>
</comment>
<keyword evidence="10 14" id="KW-0862">Zinc</keyword>
<name>A0A3E2B162_9FIRM</name>
<evidence type="ECO:0000256" key="4">
    <source>
        <dbReference type="ARBA" id="ARBA00022552"/>
    </source>
</evidence>
<comment type="subcellular location">
    <subcellularLocation>
        <location evidence="15">Cytoplasm</location>
    </subcellularLocation>
    <subcellularLocation>
        <location evidence="15">Cell membrane</location>
        <topology evidence="15">Peripheral membrane protein</topology>
    </subcellularLocation>
</comment>
<keyword evidence="8 14" id="KW-0255">Endonuclease</keyword>
<dbReference type="GO" id="GO:0005525">
    <property type="term" value="F:GTP binding"/>
    <property type="evidence" value="ECO:0007669"/>
    <property type="project" value="UniProtKB-UniRule"/>
</dbReference>